<dbReference type="EMBL" id="PQIB02000003">
    <property type="protein sequence ID" value="RLN30417.1"/>
    <property type="molecule type" value="Genomic_DNA"/>
</dbReference>
<dbReference type="Proteomes" id="UP000275267">
    <property type="component" value="Unassembled WGS sequence"/>
</dbReference>
<name>A0A3L6T1F0_PANMI</name>
<dbReference type="GO" id="GO:0080156">
    <property type="term" value="P:mitochondrial mRNA modification"/>
    <property type="evidence" value="ECO:0007669"/>
    <property type="project" value="TreeGrafter"/>
</dbReference>
<dbReference type="GO" id="GO:0005739">
    <property type="term" value="C:mitochondrion"/>
    <property type="evidence" value="ECO:0007669"/>
    <property type="project" value="TreeGrafter"/>
</dbReference>
<dbReference type="GO" id="GO:0016554">
    <property type="term" value="P:cytidine to uridine editing"/>
    <property type="evidence" value="ECO:0007669"/>
    <property type="project" value="InterPro"/>
</dbReference>
<dbReference type="PANTHER" id="PTHR31346:SF4">
    <property type="entry name" value="MULTIPLE ORGANELLAR RNA EDITING FACTOR 8, CHLOROPLASTIC_MITOCHONDRIAL"/>
    <property type="match status" value="1"/>
</dbReference>
<protein>
    <recommendedName>
        <fullName evidence="3">MORF/ORRM1/DAG-like MORF domain-containing protein</fullName>
    </recommendedName>
</protein>
<sequence length="173" mass="18892">MRADRHLALLASVLLGSMAAARGSTPCPLRIILTLAWLPDETILLERCDFKHWLVIMEAPPGDAGNSDITRNEIIDSYIKTLTKSSGELPRSADEYTKGKGQVMDAGLLAAACRGPDCTMAAGSEGLHQGPQPYQILGVSFFLKSETEEINFSEKFDVELNEPYLVFKVCNTS</sequence>
<organism evidence="4 5">
    <name type="scientific">Panicum miliaceum</name>
    <name type="common">Proso millet</name>
    <name type="synonym">Broomcorn millet</name>
    <dbReference type="NCBI Taxonomy" id="4540"/>
    <lineage>
        <taxon>Eukaryota</taxon>
        <taxon>Viridiplantae</taxon>
        <taxon>Streptophyta</taxon>
        <taxon>Embryophyta</taxon>
        <taxon>Tracheophyta</taxon>
        <taxon>Spermatophyta</taxon>
        <taxon>Magnoliopsida</taxon>
        <taxon>Liliopsida</taxon>
        <taxon>Poales</taxon>
        <taxon>Poaceae</taxon>
        <taxon>PACMAD clade</taxon>
        <taxon>Panicoideae</taxon>
        <taxon>Panicodae</taxon>
        <taxon>Paniceae</taxon>
        <taxon>Panicinae</taxon>
        <taxon>Panicum</taxon>
        <taxon>Panicum sect. Panicum</taxon>
    </lineage>
</organism>
<evidence type="ECO:0000313" key="5">
    <source>
        <dbReference type="Proteomes" id="UP000275267"/>
    </source>
</evidence>
<comment type="caution">
    <text evidence="4">The sequence shown here is derived from an EMBL/GenBank/DDBJ whole genome shotgun (WGS) entry which is preliminary data.</text>
</comment>
<keyword evidence="1" id="KW-0809">Transit peptide</keyword>
<dbReference type="Pfam" id="PF21864">
    <property type="entry name" value="MORF_dom"/>
    <property type="match status" value="1"/>
</dbReference>
<feature type="chain" id="PRO_5018297001" description="MORF/ORRM1/DAG-like MORF domain-containing protein" evidence="2">
    <location>
        <begin position="24"/>
        <end position="173"/>
    </location>
</feature>
<proteinExistence type="predicted"/>
<dbReference type="InterPro" id="IPR039206">
    <property type="entry name" value="MORF/ORRM1/DAG-like"/>
</dbReference>
<feature type="domain" description="MORF/ORRM1/DAG-like MORF" evidence="3">
    <location>
        <begin position="50"/>
        <end position="85"/>
    </location>
</feature>
<accession>A0A3L6T1F0</accession>
<dbReference type="STRING" id="4540.A0A3L6T1F0"/>
<dbReference type="AlphaFoldDB" id="A0A3L6T1F0"/>
<feature type="signal peptide" evidence="2">
    <location>
        <begin position="1"/>
        <end position="23"/>
    </location>
</feature>
<evidence type="ECO:0000259" key="3">
    <source>
        <dbReference type="Pfam" id="PF21864"/>
    </source>
</evidence>
<evidence type="ECO:0000313" key="4">
    <source>
        <dbReference type="EMBL" id="RLN30417.1"/>
    </source>
</evidence>
<keyword evidence="2" id="KW-0732">Signal</keyword>
<evidence type="ECO:0000256" key="2">
    <source>
        <dbReference type="SAM" id="SignalP"/>
    </source>
</evidence>
<keyword evidence="5" id="KW-1185">Reference proteome</keyword>
<reference evidence="5" key="1">
    <citation type="journal article" date="2019" name="Nat. Commun.">
        <title>The genome of broomcorn millet.</title>
        <authorList>
            <person name="Zou C."/>
            <person name="Miki D."/>
            <person name="Li D."/>
            <person name="Tang Q."/>
            <person name="Xiao L."/>
            <person name="Rajput S."/>
            <person name="Deng P."/>
            <person name="Jia W."/>
            <person name="Huang R."/>
            <person name="Zhang M."/>
            <person name="Sun Y."/>
            <person name="Hu J."/>
            <person name="Fu X."/>
            <person name="Schnable P.S."/>
            <person name="Li F."/>
            <person name="Zhang H."/>
            <person name="Feng B."/>
            <person name="Zhu X."/>
            <person name="Liu R."/>
            <person name="Schnable J.C."/>
            <person name="Zhu J.-K."/>
            <person name="Zhang H."/>
        </authorList>
    </citation>
    <scope>NUCLEOTIDE SEQUENCE [LARGE SCALE GENOMIC DNA]</scope>
</reference>
<dbReference type="OrthoDB" id="10463383at2759"/>
<dbReference type="PANTHER" id="PTHR31346">
    <property type="entry name" value="MULTIPLE ORGANELLAR RNA EDITING FACTOR 2, CHLOROPLASTIC-RELATED-RELATED"/>
    <property type="match status" value="1"/>
</dbReference>
<gene>
    <name evidence="4" type="ORF">C2845_PM05G34130</name>
</gene>
<dbReference type="InterPro" id="IPR054059">
    <property type="entry name" value="MORF/ORRM1/DAG-like_MORF"/>
</dbReference>
<evidence type="ECO:0000256" key="1">
    <source>
        <dbReference type="ARBA" id="ARBA00022946"/>
    </source>
</evidence>